<reference evidence="3" key="2">
    <citation type="submission" date="2017-06" db="EMBL/GenBank/DDBJ databases">
        <authorList>
            <person name="Varghese N."/>
            <person name="Submissions S."/>
        </authorList>
    </citation>
    <scope>NUCLEOTIDE SEQUENCE [LARGE SCALE GENOMIC DNA]</scope>
    <source>
        <strain evidence="3">DSM 26170</strain>
    </source>
</reference>
<keyword evidence="4" id="KW-1185">Reference proteome</keyword>
<accession>A0A238XIC1</accession>
<evidence type="ECO:0008006" key="5">
    <source>
        <dbReference type="Google" id="ProtNLM"/>
    </source>
</evidence>
<dbReference type="InterPro" id="IPR011738">
    <property type="entry name" value="Phage_CHP"/>
</dbReference>
<dbReference type="RefSeq" id="WP_089388738.1">
    <property type="nucleotide sequence ID" value="NZ_FZNM01000010.1"/>
</dbReference>
<evidence type="ECO:0000313" key="3">
    <source>
        <dbReference type="Proteomes" id="UP000198409"/>
    </source>
</evidence>
<gene>
    <name evidence="2" type="ORF">EYF88_13640</name>
    <name evidence="1" type="ORF">SAMN06265378_11084</name>
</gene>
<reference evidence="2 4" key="3">
    <citation type="submission" date="2019-02" db="EMBL/GenBank/DDBJ databases">
        <authorList>
            <person name="Zhang G."/>
        </authorList>
    </citation>
    <scope>NUCLEOTIDE SEQUENCE [LARGE SCALE GENOMIC DNA]</scope>
    <source>
        <strain evidence="2 4">CMB17</strain>
    </source>
</reference>
<sequence>MMLIEETAPAVEALPVAALREHLRLGTGFEIAEDNAEDMALAGFLRAAIATIEARTGKVLLTRRFRMQLDDWRDRLGQTLPLAPVILVEKIEIDDGMGTVIEVPQDNWRLLPHGQRPMILPTGVILPHVPRRGMVSVTFTAGFADVWSQVPADLAQAVIMLAARYYEDRSYDGARGAMPFGVSALIDRWRQVRTLAGRGSREMRR</sequence>
<evidence type="ECO:0000313" key="1">
    <source>
        <dbReference type="EMBL" id="SNR58687.1"/>
    </source>
</evidence>
<proteinExistence type="predicted"/>
<reference evidence="1" key="1">
    <citation type="submission" date="2017-06" db="EMBL/GenBank/DDBJ databases">
        <authorList>
            <person name="Kim H.J."/>
            <person name="Triplett B.A."/>
        </authorList>
    </citation>
    <scope>NUCLEOTIDE SEQUENCE [LARGE SCALE GENOMIC DNA]</scope>
    <source>
        <strain evidence="1">DSM 26170</strain>
    </source>
</reference>
<dbReference type="Proteomes" id="UP000292859">
    <property type="component" value="Unassembled WGS sequence"/>
</dbReference>
<dbReference type="NCBIfam" id="TIGR02215">
    <property type="entry name" value="phage_chp_gp8"/>
    <property type="match status" value="1"/>
</dbReference>
<organism evidence="1 3">
    <name type="scientific">Paracoccus sediminis</name>
    <dbReference type="NCBI Taxonomy" id="1214787"/>
    <lineage>
        <taxon>Bacteria</taxon>
        <taxon>Pseudomonadati</taxon>
        <taxon>Pseudomonadota</taxon>
        <taxon>Alphaproteobacteria</taxon>
        <taxon>Rhodobacterales</taxon>
        <taxon>Paracoccaceae</taxon>
        <taxon>Paracoccus</taxon>
    </lineage>
</organism>
<dbReference type="OrthoDB" id="8478788at2"/>
<dbReference type="EMBL" id="SIRL01000010">
    <property type="protein sequence ID" value="TBN48538.1"/>
    <property type="molecule type" value="Genomic_DNA"/>
</dbReference>
<name>A0A238XIC1_9RHOB</name>
<protein>
    <recommendedName>
        <fullName evidence="5">Phage gp6-like head-tail connector protein</fullName>
    </recommendedName>
</protein>
<evidence type="ECO:0000313" key="2">
    <source>
        <dbReference type="EMBL" id="TBN48538.1"/>
    </source>
</evidence>
<dbReference type="Proteomes" id="UP000198409">
    <property type="component" value="Unassembled WGS sequence"/>
</dbReference>
<evidence type="ECO:0000313" key="4">
    <source>
        <dbReference type="Proteomes" id="UP000292859"/>
    </source>
</evidence>
<dbReference type="EMBL" id="FZNM01000010">
    <property type="protein sequence ID" value="SNR58687.1"/>
    <property type="molecule type" value="Genomic_DNA"/>
</dbReference>
<dbReference type="AlphaFoldDB" id="A0A238XIC1"/>
<dbReference type="CDD" id="cd08054">
    <property type="entry name" value="gp6"/>
    <property type="match status" value="1"/>
</dbReference>
<dbReference type="Gene3D" id="1.10.3230.30">
    <property type="entry name" value="Phage gp6-like head-tail connector protein"/>
    <property type="match status" value="1"/>
</dbReference>